<gene>
    <name evidence="1" type="ORF">A9Q84_13725</name>
</gene>
<protein>
    <submittedName>
        <fullName evidence="1">Uncharacterized protein</fullName>
    </submittedName>
</protein>
<reference evidence="2" key="1">
    <citation type="journal article" date="2017" name="Proc. Natl. Acad. Sci. U.S.A.">
        <title>Simulation of Deepwater Horizon oil plume reveals substrate specialization within a complex community of hydrocarbon-degraders.</title>
        <authorList>
            <person name="Hu P."/>
            <person name="Dubinsky E.A."/>
            <person name="Probst A.J."/>
            <person name="Wang J."/>
            <person name="Sieber C.M.K."/>
            <person name="Tom L.M."/>
            <person name="Gardinali P."/>
            <person name="Banfield J.F."/>
            <person name="Atlas R.M."/>
            <person name="Andersen G.L."/>
        </authorList>
    </citation>
    <scope>NUCLEOTIDE SEQUENCE [LARGE SCALE GENOMIC DNA]</scope>
</reference>
<accession>A0A1Y5FEG7</accession>
<proteinExistence type="predicted"/>
<evidence type="ECO:0000313" key="2">
    <source>
        <dbReference type="Proteomes" id="UP000196531"/>
    </source>
</evidence>
<evidence type="ECO:0000313" key="1">
    <source>
        <dbReference type="EMBL" id="OUR97379.1"/>
    </source>
</evidence>
<dbReference type="Proteomes" id="UP000196531">
    <property type="component" value="Unassembled WGS sequence"/>
</dbReference>
<name>A0A1Y5FEG7_9BACT</name>
<comment type="caution">
    <text evidence="1">The sequence shown here is derived from an EMBL/GenBank/DDBJ whole genome shotgun (WGS) entry which is preliminary data.</text>
</comment>
<sequence length="267" mass="31036">MFPLLIKNFKLNYKKKIFYLDSKKKTLKKTMLDSIPILEKIIEINPKLVFLSDDNALRTLGPPLVQYGVKIVSLGINGNPRTYFNANDFFSVYGVLERPLFVRGIVEINRIVGYRHNILILFDDSETSKSIIESIFQNKTTKEILKFRIKYQIVRNLNEIKMKINSIDKKNTHLFLGPLHTIKRSAKNLDVMNYQEVLGKISSYYKSHYYSFWKDYIIPNGAKISYGVDLVDHSSISLDIAYKIINNTAPKLRFVTPENGRIFKLDK</sequence>
<organism evidence="1 2">
    <name type="scientific">Halobacteriovorax marinus</name>
    <dbReference type="NCBI Taxonomy" id="97084"/>
    <lineage>
        <taxon>Bacteria</taxon>
        <taxon>Pseudomonadati</taxon>
        <taxon>Bdellovibrionota</taxon>
        <taxon>Bacteriovoracia</taxon>
        <taxon>Bacteriovoracales</taxon>
        <taxon>Halobacteriovoraceae</taxon>
        <taxon>Halobacteriovorax</taxon>
    </lineage>
</organism>
<dbReference type="EMBL" id="MAAO01000006">
    <property type="protein sequence ID" value="OUR97379.1"/>
    <property type="molecule type" value="Genomic_DNA"/>
</dbReference>
<dbReference type="AlphaFoldDB" id="A0A1Y5FEG7"/>